<feature type="transmembrane region" description="Helical" evidence="1">
    <location>
        <begin position="12"/>
        <end position="28"/>
    </location>
</feature>
<gene>
    <name evidence="2" type="ORF">ACFQO7_11950</name>
</gene>
<evidence type="ECO:0000313" key="3">
    <source>
        <dbReference type="Proteomes" id="UP001596392"/>
    </source>
</evidence>
<keyword evidence="3" id="KW-1185">Reference proteome</keyword>
<dbReference type="RefSeq" id="WP_376806427.1">
    <property type="nucleotide sequence ID" value="NZ_JBHTAC010000009.1"/>
</dbReference>
<accession>A0ABW2GW39</accession>
<organism evidence="2 3">
    <name type="scientific">Catellatospora aurea</name>
    <dbReference type="NCBI Taxonomy" id="1337874"/>
    <lineage>
        <taxon>Bacteria</taxon>
        <taxon>Bacillati</taxon>
        <taxon>Actinomycetota</taxon>
        <taxon>Actinomycetes</taxon>
        <taxon>Micromonosporales</taxon>
        <taxon>Micromonosporaceae</taxon>
        <taxon>Catellatospora</taxon>
    </lineage>
</organism>
<proteinExistence type="predicted"/>
<comment type="caution">
    <text evidence="2">The sequence shown here is derived from an EMBL/GenBank/DDBJ whole genome shotgun (WGS) entry which is preliminary data.</text>
</comment>
<keyword evidence="1" id="KW-1133">Transmembrane helix</keyword>
<keyword evidence="1" id="KW-0472">Membrane</keyword>
<name>A0ABW2GW39_9ACTN</name>
<feature type="transmembrane region" description="Helical" evidence="1">
    <location>
        <begin position="34"/>
        <end position="55"/>
    </location>
</feature>
<evidence type="ECO:0008006" key="4">
    <source>
        <dbReference type="Google" id="ProtNLM"/>
    </source>
</evidence>
<keyword evidence="1" id="KW-0812">Transmembrane</keyword>
<dbReference type="Proteomes" id="UP001596392">
    <property type="component" value="Unassembled WGS sequence"/>
</dbReference>
<protein>
    <recommendedName>
        <fullName evidence="4">DUF3592 domain-containing protein</fullName>
    </recommendedName>
</protein>
<sequence length="158" mass="18381">MFRLLRRIGQYAFCLMFVGIGLVALVVFDRDDERWWVSPAFVGVGVVLMVVFFLFNRWSDRRDAILRHGVDGRGLVTEVKPTAQWDSNDVRYFRLTMTVEVPGRAPYPATARQPYHRTRWDRIRPGIVVPVRVHPRDPSRVMVATDMLNNPSLRREPS</sequence>
<dbReference type="EMBL" id="JBHTAC010000009">
    <property type="protein sequence ID" value="MFC7243189.1"/>
    <property type="molecule type" value="Genomic_DNA"/>
</dbReference>
<evidence type="ECO:0000313" key="2">
    <source>
        <dbReference type="EMBL" id="MFC7243189.1"/>
    </source>
</evidence>
<reference evidence="3" key="1">
    <citation type="journal article" date="2019" name="Int. J. Syst. Evol. Microbiol.">
        <title>The Global Catalogue of Microorganisms (GCM) 10K type strain sequencing project: providing services to taxonomists for standard genome sequencing and annotation.</title>
        <authorList>
            <consortium name="The Broad Institute Genomics Platform"/>
            <consortium name="The Broad Institute Genome Sequencing Center for Infectious Disease"/>
            <person name="Wu L."/>
            <person name="Ma J."/>
        </authorList>
    </citation>
    <scope>NUCLEOTIDE SEQUENCE [LARGE SCALE GENOMIC DNA]</scope>
    <source>
        <strain evidence="3">CGMCC 1.9106</strain>
    </source>
</reference>
<evidence type="ECO:0000256" key="1">
    <source>
        <dbReference type="SAM" id="Phobius"/>
    </source>
</evidence>